<evidence type="ECO:0000313" key="5">
    <source>
        <dbReference type="EMBL" id="PWL55575.1"/>
    </source>
</evidence>
<dbReference type="OrthoDB" id="9797223at2"/>
<accession>A0A1I2N8J6</accession>
<dbReference type="STRING" id="1529.SAMN04487885_11856"/>
<dbReference type="Gene3D" id="3.40.50.1360">
    <property type="match status" value="1"/>
</dbReference>
<dbReference type="InterPro" id="IPR036390">
    <property type="entry name" value="WH_DNA-bd_sf"/>
</dbReference>
<gene>
    <name evidence="5" type="ORF">DBY38_01210</name>
    <name evidence="6" type="ORF">SAMN04487885_11856</name>
</gene>
<name>A0A1I2N8J6_9CLOT</name>
<keyword evidence="1" id="KW-0805">Transcription regulation</keyword>
<dbReference type="GeneID" id="90545561"/>
<protein>
    <submittedName>
        <fullName evidence="5">DeoR/GlpR transcriptional regulator</fullName>
    </submittedName>
    <submittedName>
        <fullName evidence="6">Transcriptional regulator, DeoR family</fullName>
    </submittedName>
</protein>
<reference evidence="5 8" key="2">
    <citation type="submission" date="2018-03" db="EMBL/GenBank/DDBJ databases">
        <title>The uncultured portion of the human microbiome is neutrally assembled.</title>
        <authorList>
            <person name="Jeraldo P."/>
            <person name="Boardman L."/>
            <person name="White B.A."/>
            <person name="Nelson H."/>
            <person name="Goldenfeld N."/>
            <person name="Chia N."/>
        </authorList>
    </citation>
    <scope>NUCLEOTIDE SEQUENCE [LARGE SCALE GENOMIC DNA]</scope>
    <source>
        <strain evidence="5">CIM:MAG 903</strain>
    </source>
</reference>
<dbReference type="SUPFAM" id="SSF100950">
    <property type="entry name" value="NagB/RpiA/CoA transferase-like"/>
    <property type="match status" value="1"/>
</dbReference>
<evidence type="ECO:0000259" key="4">
    <source>
        <dbReference type="PROSITE" id="PS51000"/>
    </source>
</evidence>
<evidence type="ECO:0000313" key="8">
    <source>
        <dbReference type="Proteomes" id="UP000246114"/>
    </source>
</evidence>
<dbReference type="InterPro" id="IPR018356">
    <property type="entry name" value="Tscrpt_reg_HTH_DeoR_CS"/>
</dbReference>
<dbReference type="InterPro" id="IPR037171">
    <property type="entry name" value="NagB/RpiA_transferase-like"/>
</dbReference>
<dbReference type="PROSITE" id="PS00894">
    <property type="entry name" value="HTH_DEOR_1"/>
    <property type="match status" value="1"/>
</dbReference>
<dbReference type="InterPro" id="IPR001034">
    <property type="entry name" value="DeoR_HTH"/>
</dbReference>
<dbReference type="EMBL" id="QAMZ01000005">
    <property type="protein sequence ID" value="PWL55575.1"/>
    <property type="molecule type" value="Genomic_DNA"/>
</dbReference>
<organism evidence="6 7">
    <name type="scientific">Clostridium cadaveris</name>
    <dbReference type="NCBI Taxonomy" id="1529"/>
    <lineage>
        <taxon>Bacteria</taxon>
        <taxon>Bacillati</taxon>
        <taxon>Bacillota</taxon>
        <taxon>Clostridia</taxon>
        <taxon>Eubacteriales</taxon>
        <taxon>Clostridiaceae</taxon>
        <taxon>Clostridium</taxon>
    </lineage>
</organism>
<dbReference type="GO" id="GO:0003700">
    <property type="term" value="F:DNA-binding transcription factor activity"/>
    <property type="evidence" value="ECO:0007669"/>
    <property type="project" value="InterPro"/>
</dbReference>
<dbReference type="PROSITE" id="PS51000">
    <property type="entry name" value="HTH_DEOR_2"/>
    <property type="match status" value="1"/>
</dbReference>
<dbReference type="EMBL" id="FOOE01000018">
    <property type="protein sequence ID" value="SFF97826.1"/>
    <property type="molecule type" value="Genomic_DNA"/>
</dbReference>
<dbReference type="Proteomes" id="UP000246114">
    <property type="component" value="Unassembled WGS sequence"/>
</dbReference>
<sequence>MLTEERHELILNELKKHSVVHVSTLVEMLDTSESTIRRDLNFLHNQGKLNKVHGGATSIKKNIHTKDDEIEVRKNLHTEEKISIARKAASLIKANDFVYIDAGTTTELMVDFIEEKNAVYVTNGINHASRLVSRGFTVYILAGEVKILTQAIIGIEAVNCLKKYNFTKGFFGTNGVCLENGFTTPEIKEALVKETALKKAREAYILADDSKFNEVSCVTFADIKDAAIITSNVDNKYKELVKADTKILEVVIR</sequence>
<evidence type="ECO:0000313" key="6">
    <source>
        <dbReference type="EMBL" id="SFF97826.1"/>
    </source>
</evidence>
<dbReference type="eggNOG" id="COG1349">
    <property type="taxonomic scope" value="Bacteria"/>
</dbReference>
<evidence type="ECO:0000256" key="1">
    <source>
        <dbReference type="ARBA" id="ARBA00023015"/>
    </source>
</evidence>
<dbReference type="PANTHER" id="PTHR30363">
    <property type="entry name" value="HTH-TYPE TRANSCRIPTIONAL REGULATOR SRLR-RELATED"/>
    <property type="match status" value="1"/>
</dbReference>
<dbReference type="InterPro" id="IPR014036">
    <property type="entry name" value="DeoR-like_C"/>
</dbReference>
<evidence type="ECO:0000256" key="2">
    <source>
        <dbReference type="ARBA" id="ARBA00023125"/>
    </source>
</evidence>
<dbReference type="InterPro" id="IPR036388">
    <property type="entry name" value="WH-like_DNA-bd_sf"/>
</dbReference>
<dbReference type="PRINTS" id="PR00037">
    <property type="entry name" value="HTHLACR"/>
</dbReference>
<keyword evidence="3" id="KW-0804">Transcription</keyword>
<dbReference type="PANTHER" id="PTHR30363:SF56">
    <property type="entry name" value="TRANSCRIPTIONAL REGULATOR, DEOR FAMILY"/>
    <property type="match status" value="1"/>
</dbReference>
<dbReference type="Pfam" id="PF08220">
    <property type="entry name" value="HTH_DeoR"/>
    <property type="match status" value="1"/>
</dbReference>
<keyword evidence="7" id="KW-1185">Reference proteome</keyword>
<reference evidence="6 7" key="1">
    <citation type="submission" date="2016-10" db="EMBL/GenBank/DDBJ databases">
        <authorList>
            <person name="de Groot N.N."/>
        </authorList>
    </citation>
    <scope>NUCLEOTIDE SEQUENCE [LARGE SCALE GENOMIC DNA]</scope>
    <source>
        <strain evidence="6 7">NLAE-zl-G419</strain>
    </source>
</reference>
<proteinExistence type="predicted"/>
<dbReference type="InterPro" id="IPR050313">
    <property type="entry name" value="Carb_Metab_HTH_regulators"/>
</dbReference>
<evidence type="ECO:0000256" key="3">
    <source>
        <dbReference type="ARBA" id="ARBA00023163"/>
    </source>
</evidence>
<feature type="domain" description="HTH deoR-type" evidence="4">
    <location>
        <begin position="3"/>
        <end position="58"/>
    </location>
</feature>
<dbReference type="GO" id="GO:0003677">
    <property type="term" value="F:DNA binding"/>
    <property type="evidence" value="ECO:0007669"/>
    <property type="project" value="UniProtKB-KW"/>
</dbReference>
<dbReference type="SUPFAM" id="SSF46785">
    <property type="entry name" value="Winged helix' DNA-binding domain"/>
    <property type="match status" value="1"/>
</dbReference>
<dbReference type="RefSeq" id="WP_027639180.1">
    <property type="nucleotide sequence ID" value="NZ_BAAACD010000026.1"/>
</dbReference>
<dbReference type="SMART" id="SM00420">
    <property type="entry name" value="HTH_DEOR"/>
    <property type="match status" value="1"/>
</dbReference>
<dbReference type="Gene3D" id="1.10.10.10">
    <property type="entry name" value="Winged helix-like DNA-binding domain superfamily/Winged helix DNA-binding domain"/>
    <property type="match status" value="1"/>
</dbReference>
<dbReference type="Proteomes" id="UP000182135">
    <property type="component" value="Unassembled WGS sequence"/>
</dbReference>
<evidence type="ECO:0000313" key="7">
    <source>
        <dbReference type="Proteomes" id="UP000182135"/>
    </source>
</evidence>
<dbReference type="AlphaFoldDB" id="A0A1I2N8J6"/>
<dbReference type="Pfam" id="PF00455">
    <property type="entry name" value="DeoRC"/>
    <property type="match status" value="1"/>
</dbReference>
<keyword evidence="2" id="KW-0238">DNA-binding</keyword>
<dbReference type="SMART" id="SM01134">
    <property type="entry name" value="DeoRC"/>
    <property type="match status" value="1"/>
</dbReference>